<dbReference type="VEuPathDB" id="FungiDB:AMAG_11698"/>
<reference evidence="1 2" key="1">
    <citation type="submission" date="2009-11" db="EMBL/GenBank/DDBJ databases">
        <title>Annotation of Allomyces macrogynus ATCC 38327.</title>
        <authorList>
            <consortium name="The Broad Institute Genome Sequencing Platform"/>
            <person name="Russ C."/>
            <person name="Cuomo C."/>
            <person name="Burger G."/>
            <person name="Gray M.W."/>
            <person name="Holland P.W.H."/>
            <person name="King N."/>
            <person name="Lang F.B.F."/>
            <person name="Roger A.J."/>
            <person name="Ruiz-Trillo I."/>
            <person name="Young S.K."/>
            <person name="Zeng Q."/>
            <person name="Gargeya S."/>
            <person name="Fitzgerald M."/>
            <person name="Haas B."/>
            <person name="Abouelleil A."/>
            <person name="Alvarado L."/>
            <person name="Arachchi H.M."/>
            <person name="Berlin A."/>
            <person name="Chapman S.B."/>
            <person name="Gearin G."/>
            <person name="Goldberg J."/>
            <person name="Griggs A."/>
            <person name="Gujja S."/>
            <person name="Hansen M."/>
            <person name="Heiman D."/>
            <person name="Howarth C."/>
            <person name="Larimer J."/>
            <person name="Lui A."/>
            <person name="MacDonald P.J.P."/>
            <person name="McCowen C."/>
            <person name="Montmayeur A."/>
            <person name="Murphy C."/>
            <person name="Neiman D."/>
            <person name="Pearson M."/>
            <person name="Priest M."/>
            <person name="Roberts A."/>
            <person name="Saif S."/>
            <person name="Shea T."/>
            <person name="Sisk P."/>
            <person name="Stolte C."/>
            <person name="Sykes S."/>
            <person name="Wortman J."/>
            <person name="Nusbaum C."/>
            <person name="Birren B."/>
        </authorList>
    </citation>
    <scope>NUCLEOTIDE SEQUENCE [LARGE SCALE GENOMIC DNA]</scope>
    <source>
        <strain evidence="1 2">ATCC 38327</strain>
    </source>
</reference>
<dbReference type="Proteomes" id="UP000054350">
    <property type="component" value="Unassembled WGS sequence"/>
</dbReference>
<keyword evidence="2" id="KW-1185">Reference proteome</keyword>
<protein>
    <submittedName>
        <fullName evidence="1">Uncharacterized protein</fullName>
    </submittedName>
</protein>
<sequence>MLLVGLLGGQRSSGRVHLCGIHPNGQLALHQPKPFATITLKNMSCWTATAHPTPTTSGLDVAIGSTRTVQVSRIDPTGRAVATAILTTLSDPLALHWSHDHWDLLWVGQRDGFVHLVDVRVPAVRTHLARAAAASIQPSVPVVPDTARTRGWIAQPTVPASPVSAIQSHGYDVYALHRDGSMRALLPGHGAIEVVRPCPGAERGETLLYPLGMGATPMGVVAAQPVGEPWVRVAGQKVVQVIGGGGDAQRITACPDLVAVPADAISRRAFEMATADPDDDFLDEFCNSVVGVHSNGFVFAQ</sequence>
<reference evidence="2" key="2">
    <citation type="submission" date="2009-11" db="EMBL/GenBank/DDBJ databases">
        <title>The Genome Sequence of Allomyces macrogynus strain ATCC 38327.</title>
        <authorList>
            <consortium name="The Broad Institute Genome Sequencing Platform"/>
            <person name="Russ C."/>
            <person name="Cuomo C."/>
            <person name="Shea T."/>
            <person name="Young S.K."/>
            <person name="Zeng Q."/>
            <person name="Koehrsen M."/>
            <person name="Haas B."/>
            <person name="Borodovsky M."/>
            <person name="Guigo R."/>
            <person name="Alvarado L."/>
            <person name="Berlin A."/>
            <person name="Borenstein D."/>
            <person name="Chen Z."/>
            <person name="Engels R."/>
            <person name="Freedman E."/>
            <person name="Gellesch M."/>
            <person name="Goldberg J."/>
            <person name="Griggs A."/>
            <person name="Gujja S."/>
            <person name="Heiman D."/>
            <person name="Hepburn T."/>
            <person name="Howarth C."/>
            <person name="Jen D."/>
            <person name="Larson L."/>
            <person name="Lewis B."/>
            <person name="Mehta T."/>
            <person name="Park D."/>
            <person name="Pearson M."/>
            <person name="Roberts A."/>
            <person name="Saif S."/>
            <person name="Shenoy N."/>
            <person name="Sisk P."/>
            <person name="Stolte C."/>
            <person name="Sykes S."/>
            <person name="Walk T."/>
            <person name="White J."/>
            <person name="Yandava C."/>
            <person name="Burger G."/>
            <person name="Gray M.W."/>
            <person name="Holland P.W.H."/>
            <person name="King N."/>
            <person name="Lang F.B.F."/>
            <person name="Roger A.J."/>
            <person name="Ruiz-Trillo I."/>
            <person name="Lander E."/>
            <person name="Nusbaum C."/>
        </authorList>
    </citation>
    <scope>NUCLEOTIDE SEQUENCE [LARGE SCALE GENOMIC DNA]</scope>
    <source>
        <strain evidence="2">ATCC 38327</strain>
    </source>
</reference>
<proteinExistence type="predicted"/>
<evidence type="ECO:0000313" key="2">
    <source>
        <dbReference type="Proteomes" id="UP000054350"/>
    </source>
</evidence>
<name>A0A0L0SW15_ALLM3</name>
<dbReference type="AlphaFoldDB" id="A0A0L0SW15"/>
<dbReference type="EMBL" id="GG745350">
    <property type="protein sequence ID" value="KNE66570.1"/>
    <property type="molecule type" value="Genomic_DNA"/>
</dbReference>
<organism evidence="1 2">
    <name type="scientific">Allomyces macrogynus (strain ATCC 38327)</name>
    <name type="common">Allomyces javanicus var. macrogynus</name>
    <dbReference type="NCBI Taxonomy" id="578462"/>
    <lineage>
        <taxon>Eukaryota</taxon>
        <taxon>Fungi</taxon>
        <taxon>Fungi incertae sedis</taxon>
        <taxon>Blastocladiomycota</taxon>
        <taxon>Blastocladiomycetes</taxon>
        <taxon>Blastocladiales</taxon>
        <taxon>Blastocladiaceae</taxon>
        <taxon>Allomyces</taxon>
    </lineage>
</organism>
<accession>A0A0L0SW15</accession>
<evidence type="ECO:0000313" key="1">
    <source>
        <dbReference type="EMBL" id="KNE66570.1"/>
    </source>
</evidence>
<dbReference type="SUPFAM" id="SSF101898">
    <property type="entry name" value="NHL repeat"/>
    <property type="match status" value="1"/>
</dbReference>
<dbReference type="OrthoDB" id="5570260at2759"/>
<gene>
    <name evidence="1" type="ORF">AMAG_11698</name>
</gene>